<dbReference type="Pfam" id="PF12833">
    <property type="entry name" value="HTH_18"/>
    <property type="match status" value="1"/>
</dbReference>
<dbReference type="PANTHER" id="PTHR43280">
    <property type="entry name" value="ARAC-FAMILY TRANSCRIPTIONAL REGULATOR"/>
    <property type="match status" value="1"/>
</dbReference>
<evidence type="ECO:0000313" key="6">
    <source>
        <dbReference type="EMBL" id="ROV59612.1"/>
    </source>
</evidence>
<evidence type="ECO:0000259" key="5">
    <source>
        <dbReference type="PROSITE" id="PS01124"/>
    </source>
</evidence>
<dbReference type="PROSITE" id="PS00041">
    <property type="entry name" value="HTH_ARAC_FAMILY_1"/>
    <property type="match status" value="1"/>
</dbReference>
<protein>
    <submittedName>
        <fullName evidence="6">AraC family transcriptional regulator</fullName>
    </submittedName>
</protein>
<dbReference type="SMART" id="SM00342">
    <property type="entry name" value="HTH_ARAC"/>
    <property type="match status" value="1"/>
</dbReference>
<comment type="caution">
    <text evidence="6">The sequence shown here is derived from an EMBL/GenBank/DDBJ whole genome shotgun (WGS) entry which is preliminary data.</text>
</comment>
<dbReference type="Gene3D" id="1.10.10.60">
    <property type="entry name" value="Homeodomain-like"/>
    <property type="match status" value="1"/>
</dbReference>
<proteinExistence type="predicted"/>
<dbReference type="AlphaFoldDB" id="A0A3N3DYX5"/>
<evidence type="ECO:0000256" key="1">
    <source>
        <dbReference type="ARBA" id="ARBA00023015"/>
    </source>
</evidence>
<reference evidence="6 7" key="1">
    <citation type="submission" date="2018-11" db="EMBL/GenBank/DDBJ databases">
        <title>Vibrio ponticus strain CAIM 1751 pathogenic for the snapper Lutjanus guttatus.</title>
        <authorList>
            <person name="Soto-Rodriguez S."/>
            <person name="Lozano-Olvera R."/>
            <person name="Gomez-Gil B."/>
        </authorList>
    </citation>
    <scope>NUCLEOTIDE SEQUENCE [LARGE SCALE GENOMIC DNA]</scope>
    <source>
        <strain evidence="6 7">CAIM 1751</strain>
    </source>
</reference>
<dbReference type="GO" id="GO:0003700">
    <property type="term" value="F:DNA-binding transcription factor activity"/>
    <property type="evidence" value="ECO:0007669"/>
    <property type="project" value="InterPro"/>
</dbReference>
<keyword evidence="1" id="KW-0805">Transcription regulation</keyword>
<dbReference type="PROSITE" id="PS01124">
    <property type="entry name" value="HTH_ARAC_FAMILY_2"/>
    <property type="match status" value="1"/>
</dbReference>
<evidence type="ECO:0000256" key="2">
    <source>
        <dbReference type="ARBA" id="ARBA00023125"/>
    </source>
</evidence>
<organism evidence="6 7">
    <name type="scientific">Vibrio ponticus</name>
    <dbReference type="NCBI Taxonomy" id="265668"/>
    <lineage>
        <taxon>Bacteria</taxon>
        <taxon>Pseudomonadati</taxon>
        <taxon>Pseudomonadota</taxon>
        <taxon>Gammaproteobacteria</taxon>
        <taxon>Vibrionales</taxon>
        <taxon>Vibrionaceae</taxon>
        <taxon>Vibrio</taxon>
    </lineage>
</organism>
<dbReference type="GO" id="GO:0043565">
    <property type="term" value="F:sequence-specific DNA binding"/>
    <property type="evidence" value="ECO:0007669"/>
    <property type="project" value="InterPro"/>
</dbReference>
<sequence>MSRVLNRTHCAVGMIFHKLNFDIINLEQFHSKRAYIARICDAAGTITINGLEVNNLKDTLIFIPQNATVQCHISKQEHKGQLELISLNVKDKEKLKTKLLKVDGSLLSRKKKQTLVVSENDEIREIFLLTSAIQTTPFDLQTKVLALKHHVFSLLLTLHIYGHDISVLFQQPQHLTTSERLAKLIMDAPRENWTLAYAAKRLFTSSSTLRRNLAREGNSFSTILTDVRLGIALNQLTFTNHTIFKVGELSGFNSAPYFCTSFKKKFAMTPQEFRTQSKSSNTSLTSRALRHPVSLA</sequence>
<evidence type="ECO:0000256" key="4">
    <source>
        <dbReference type="SAM" id="MobiDB-lite"/>
    </source>
</evidence>
<evidence type="ECO:0000256" key="3">
    <source>
        <dbReference type="ARBA" id="ARBA00023163"/>
    </source>
</evidence>
<dbReference type="InterPro" id="IPR009057">
    <property type="entry name" value="Homeodomain-like_sf"/>
</dbReference>
<dbReference type="EMBL" id="RKIK01000036">
    <property type="protein sequence ID" value="ROV59612.1"/>
    <property type="molecule type" value="Genomic_DNA"/>
</dbReference>
<feature type="domain" description="HTH araC/xylS-type" evidence="5">
    <location>
        <begin position="179"/>
        <end position="276"/>
    </location>
</feature>
<keyword evidence="3" id="KW-0804">Transcription</keyword>
<evidence type="ECO:0000313" key="7">
    <source>
        <dbReference type="Proteomes" id="UP000278792"/>
    </source>
</evidence>
<dbReference type="SUPFAM" id="SSF46689">
    <property type="entry name" value="Homeodomain-like"/>
    <property type="match status" value="1"/>
</dbReference>
<keyword evidence="2" id="KW-0238">DNA-binding</keyword>
<dbReference type="Proteomes" id="UP000278792">
    <property type="component" value="Unassembled WGS sequence"/>
</dbReference>
<gene>
    <name evidence="6" type="ORF">EGH82_12935</name>
</gene>
<feature type="compositionally biased region" description="Polar residues" evidence="4">
    <location>
        <begin position="273"/>
        <end position="286"/>
    </location>
</feature>
<dbReference type="PANTHER" id="PTHR43280:SF11">
    <property type="entry name" value="RCS-SPECIFIC HTH-TYPE TRANSCRIPTIONAL ACTIVATOR RCLR"/>
    <property type="match status" value="1"/>
</dbReference>
<accession>A0A3N3DYX5</accession>
<dbReference type="InterPro" id="IPR018060">
    <property type="entry name" value="HTH_AraC"/>
</dbReference>
<feature type="region of interest" description="Disordered" evidence="4">
    <location>
        <begin position="273"/>
        <end position="296"/>
    </location>
</feature>
<dbReference type="InterPro" id="IPR018062">
    <property type="entry name" value="HTH_AraC-typ_CS"/>
</dbReference>
<name>A0A3N3DYX5_9VIBR</name>